<dbReference type="Pfam" id="PF11412">
    <property type="entry name" value="DsbD_N"/>
    <property type="match status" value="1"/>
</dbReference>
<feature type="signal peptide" evidence="1">
    <location>
        <begin position="1"/>
        <end position="17"/>
    </location>
</feature>
<feature type="chain" id="PRO_5022085285" description="Thiol:disulfide interchange protein DsbD N-terminal domain-containing protein" evidence="1">
    <location>
        <begin position="18"/>
        <end position="253"/>
    </location>
</feature>
<dbReference type="Proteomes" id="UP000315344">
    <property type="component" value="Unassembled WGS sequence"/>
</dbReference>
<dbReference type="AlphaFoldDB" id="A0A533I6X8"/>
<evidence type="ECO:0000259" key="2">
    <source>
        <dbReference type="Pfam" id="PF11412"/>
    </source>
</evidence>
<comment type="caution">
    <text evidence="3">The sequence shown here is derived from an EMBL/GenBank/DDBJ whole genome shotgun (WGS) entry which is preliminary data.</text>
</comment>
<dbReference type="EMBL" id="VAFL01000007">
    <property type="protein sequence ID" value="TKW66471.1"/>
    <property type="molecule type" value="Genomic_DNA"/>
</dbReference>
<evidence type="ECO:0000313" key="4">
    <source>
        <dbReference type="Proteomes" id="UP000315344"/>
    </source>
</evidence>
<accession>A0A533I6X8</accession>
<protein>
    <recommendedName>
        <fullName evidence="2">Thiol:disulfide interchange protein DsbD N-terminal domain-containing protein</fullName>
    </recommendedName>
</protein>
<sequence>MKLPLILTIFAALPALANDLPQGLQSARILPGWADPDGNRIAALELVLEPGWKTYWRSPGDAGLPPEFEWKGSNIGDVTFHWPAPEVITSDGVRTLGYHDRLVLPFTVAPAVAGKPIGLSANVTFGLCENICIPAALDLIAPAADAGPDPLIEAAIAATPRKSDQKPACEPGEIEDGMTLTLSMPEPGADLAIEYDGMPDVWVSAPERNASGTEVTVDLVAPSGKPFPLDPGAVVMTVLGPDGATEYRGCAAG</sequence>
<feature type="domain" description="Thiol:disulfide interchange protein DsbD N-terminal" evidence="2">
    <location>
        <begin position="36"/>
        <end position="139"/>
    </location>
</feature>
<proteinExistence type="predicted"/>
<dbReference type="InterPro" id="IPR028250">
    <property type="entry name" value="DsbDN"/>
</dbReference>
<evidence type="ECO:0000256" key="1">
    <source>
        <dbReference type="SAM" id="SignalP"/>
    </source>
</evidence>
<evidence type="ECO:0000313" key="3">
    <source>
        <dbReference type="EMBL" id="TKW66471.1"/>
    </source>
</evidence>
<reference evidence="3 4" key="1">
    <citation type="journal article" date="2017" name="Nat. Commun.">
        <title>In situ click chemistry generation of cyclooxygenase-2 inhibitors.</title>
        <authorList>
            <person name="Bhardwaj A."/>
            <person name="Kaur J."/>
            <person name="Wuest M."/>
            <person name="Wuest F."/>
        </authorList>
    </citation>
    <scope>NUCLEOTIDE SEQUENCE [LARGE SCALE GENOMIC DNA]</scope>
    <source>
        <strain evidence="3">S2_012_000_R3_94</strain>
    </source>
</reference>
<organism evidence="3 4">
    <name type="scientific">Paracoccus denitrificans</name>
    <dbReference type="NCBI Taxonomy" id="266"/>
    <lineage>
        <taxon>Bacteria</taxon>
        <taxon>Pseudomonadati</taxon>
        <taxon>Pseudomonadota</taxon>
        <taxon>Alphaproteobacteria</taxon>
        <taxon>Rhodobacterales</taxon>
        <taxon>Paracoccaceae</taxon>
        <taxon>Paracoccus</taxon>
    </lineage>
</organism>
<keyword evidence="1" id="KW-0732">Signal</keyword>
<name>A0A533I6X8_PARDE</name>
<gene>
    <name evidence="3" type="ORF">DI616_10985</name>
</gene>